<organism evidence="1 2">
    <name type="scientific">Colletotrichum navitas</name>
    <dbReference type="NCBI Taxonomy" id="681940"/>
    <lineage>
        <taxon>Eukaryota</taxon>
        <taxon>Fungi</taxon>
        <taxon>Dikarya</taxon>
        <taxon>Ascomycota</taxon>
        <taxon>Pezizomycotina</taxon>
        <taxon>Sordariomycetes</taxon>
        <taxon>Hypocreomycetidae</taxon>
        <taxon>Glomerellales</taxon>
        <taxon>Glomerellaceae</taxon>
        <taxon>Colletotrichum</taxon>
        <taxon>Colletotrichum graminicola species complex</taxon>
    </lineage>
</organism>
<dbReference type="AlphaFoldDB" id="A0AAD8Q708"/>
<evidence type="ECO:0000313" key="2">
    <source>
        <dbReference type="Proteomes" id="UP001230504"/>
    </source>
</evidence>
<name>A0AAD8Q708_9PEZI</name>
<dbReference type="GeneID" id="85437292"/>
<dbReference type="RefSeq" id="XP_060417927.1">
    <property type="nucleotide sequence ID" value="XM_060553052.1"/>
</dbReference>
<dbReference type="Proteomes" id="UP001230504">
    <property type="component" value="Unassembled WGS sequence"/>
</dbReference>
<reference evidence="1" key="1">
    <citation type="submission" date="2021-06" db="EMBL/GenBank/DDBJ databases">
        <title>Comparative genomics, transcriptomics and evolutionary studies reveal genomic signatures of adaptation to plant cell wall in hemibiotrophic fungi.</title>
        <authorList>
            <consortium name="DOE Joint Genome Institute"/>
            <person name="Baroncelli R."/>
            <person name="Diaz J.F."/>
            <person name="Benocci T."/>
            <person name="Peng M."/>
            <person name="Battaglia E."/>
            <person name="Haridas S."/>
            <person name="Andreopoulos W."/>
            <person name="Labutti K."/>
            <person name="Pangilinan J."/>
            <person name="Floch G.L."/>
            <person name="Makela M.R."/>
            <person name="Henrissat B."/>
            <person name="Grigoriev I.V."/>
            <person name="Crouch J.A."/>
            <person name="De Vries R.P."/>
            <person name="Sukno S.A."/>
            <person name="Thon M.R."/>
        </authorList>
    </citation>
    <scope>NUCLEOTIDE SEQUENCE</scope>
    <source>
        <strain evidence="1">CBS 125086</strain>
    </source>
</reference>
<dbReference type="EMBL" id="JAHLJV010000009">
    <property type="protein sequence ID" value="KAK1597113.1"/>
    <property type="molecule type" value="Genomic_DNA"/>
</dbReference>
<gene>
    <name evidence="1" type="ORF">LY79DRAFT_405476</name>
</gene>
<accession>A0AAD8Q708</accession>
<keyword evidence="2" id="KW-1185">Reference proteome</keyword>
<comment type="caution">
    <text evidence="1">The sequence shown here is derived from an EMBL/GenBank/DDBJ whole genome shotgun (WGS) entry which is preliminary data.</text>
</comment>
<proteinExistence type="predicted"/>
<protein>
    <submittedName>
        <fullName evidence="1">Uncharacterized protein</fullName>
    </submittedName>
</protein>
<sequence length="165" mass="18847">MRAVRYVPAVGSGWLFRVDSQPYVSALMGQLRRYRSWTFESSPRLRRRYRGWSVSGWLSGTSGRGCGWIWIFTILLLPFKHLQGRGLSCVFCSSVREKKSEWCWTSKSRAARKGGQRVVVSAQETRHLDEIAGLRRFSECGKRRRGQLAQDRLPAETDGRSCAGT</sequence>
<evidence type="ECO:0000313" key="1">
    <source>
        <dbReference type="EMBL" id="KAK1597113.1"/>
    </source>
</evidence>